<sequence>MLEVNNFRDGRFQTVTSSFLPSKVFRKREQLDESSEEIEQMEEQQL</sequence>
<name>A0DXY3_PARTE</name>
<protein>
    <submittedName>
        <fullName evidence="1">Uncharacterized protein</fullName>
    </submittedName>
</protein>
<dbReference type="GeneID" id="5041082"/>
<dbReference type="AlphaFoldDB" id="A0DXY3"/>
<proteinExistence type="predicted"/>
<organism evidence="1 2">
    <name type="scientific">Paramecium tetraurelia</name>
    <dbReference type="NCBI Taxonomy" id="5888"/>
    <lineage>
        <taxon>Eukaryota</taxon>
        <taxon>Sar</taxon>
        <taxon>Alveolata</taxon>
        <taxon>Ciliophora</taxon>
        <taxon>Intramacronucleata</taxon>
        <taxon>Oligohymenophorea</taxon>
        <taxon>Peniculida</taxon>
        <taxon>Parameciidae</taxon>
        <taxon>Paramecium</taxon>
    </lineage>
</organism>
<dbReference type="KEGG" id="ptm:GSPATT00021524001"/>
<keyword evidence="2" id="KW-1185">Reference proteome</keyword>
<gene>
    <name evidence="1" type="ORF">GSPATT00021524001</name>
</gene>
<dbReference type="RefSeq" id="XP_001455297.1">
    <property type="nucleotide sequence ID" value="XM_001455260.1"/>
</dbReference>
<accession>A0DXY3</accession>
<evidence type="ECO:0000313" key="2">
    <source>
        <dbReference type="Proteomes" id="UP000000600"/>
    </source>
</evidence>
<reference evidence="1 2" key="1">
    <citation type="journal article" date="2006" name="Nature">
        <title>Global trends of whole-genome duplications revealed by the ciliate Paramecium tetraurelia.</title>
        <authorList>
            <consortium name="Genoscope"/>
            <person name="Aury J.-M."/>
            <person name="Jaillon O."/>
            <person name="Duret L."/>
            <person name="Noel B."/>
            <person name="Jubin C."/>
            <person name="Porcel B.M."/>
            <person name="Segurens B."/>
            <person name="Daubin V."/>
            <person name="Anthouard V."/>
            <person name="Aiach N."/>
            <person name="Arnaiz O."/>
            <person name="Billaut A."/>
            <person name="Beisson J."/>
            <person name="Blanc I."/>
            <person name="Bouhouche K."/>
            <person name="Camara F."/>
            <person name="Duharcourt S."/>
            <person name="Guigo R."/>
            <person name="Gogendeau D."/>
            <person name="Katinka M."/>
            <person name="Keller A.-M."/>
            <person name="Kissmehl R."/>
            <person name="Klotz C."/>
            <person name="Koll F."/>
            <person name="Le Moue A."/>
            <person name="Lepere C."/>
            <person name="Malinsky S."/>
            <person name="Nowacki M."/>
            <person name="Nowak J.K."/>
            <person name="Plattner H."/>
            <person name="Poulain J."/>
            <person name="Ruiz F."/>
            <person name="Serrano V."/>
            <person name="Zagulski M."/>
            <person name="Dessen P."/>
            <person name="Betermier M."/>
            <person name="Weissenbach J."/>
            <person name="Scarpelli C."/>
            <person name="Schachter V."/>
            <person name="Sperling L."/>
            <person name="Meyer E."/>
            <person name="Cohen J."/>
            <person name="Wincker P."/>
        </authorList>
    </citation>
    <scope>NUCLEOTIDE SEQUENCE [LARGE SCALE GENOMIC DNA]</scope>
    <source>
        <strain evidence="1 2">Stock d4-2</strain>
    </source>
</reference>
<dbReference type="HOGENOM" id="CLU_3192488_0_0_1"/>
<dbReference type="Proteomes" id="UP000000600">
    <property type="component" value="Unassembled WGS sequence"/>
</dbReference>
<evidence type="ECO:0000313" key="1">
    <source>
        <dbReference type="EMBL" id="CAK87900.1"/>
    </source>
</evidence>
<dbReference type="InParanoid" id="A0DXY3"/>
<dbReference type="EMBL" id="CT868640">
    <property type="protein sequence ID" value="CAK87900.1"/>
    <property type="molecule type" value="Genomic_DNA"/>
</dbReference>